<feature type="domain" description="DUF3868" evidence="1">
    <location>
        <begin position="4"/>
        <end position="96"/>
    </location>
</feature>
<reference evidence="2" key="2">
    <citation type="journal article" date="2013" name="Biotechnol. Biofuels">
        <title>Mining for hemicellulases in the fungus-growing termite Pseudacanthotermes militaris using functional metagenomics.</title>
        <authorList>
            <person name="Bastien G."/>
            <person name="Arnal G."/>
            <person name="Bozonnet S."/>
            <person name="Laguerre S."/>
            <person name="Ferreira F."/>
            <person name="Faure R."/>
            <person name="Henrissat B."/>
            <person name="Lefevre F."/>
            <person name="Robe P."/>
            <person name="Bouchez O."/>
            <person name="Noirot C."/>
            <person name="Dumon C."/>
            <person name="O'Donohue M."/>
        </authorList>
    </citation>
    <scope>NUCLEOTIDE SEQUENCE</scope>
</reference>
<dbReference type="InterPro" id="IPR024480">
    <property type="entry name" value="DUF3868"/>
</dbReference>
<dbReference type="InterPro" id="IPR036737">
    <property type="entry name" value="OmpA-like_sf"/>
</dbReference>
<dbReference type="SUPFAM" id="SSF103088">
    <property type="entry name" value="OmpA-like"/>
    <property type="match status" value="1"/>
</dbReference>
<proteinExistence type="predicted"/>
<reference evidence="2" key="1">
    <citation type="submission" date="2012-10" db="EMBL/GenBank/DDBJ databases">
        <authorList>
            <person name="Sandrine L."/>
        </authorList>
    </citation>
    <scope>NUCLEOTIDE SEQUENCE</scope>
</reference>
<evidence type="ECO:0000313" key="2">
    <source>
        <dbReference type="EMBL" id="CCO21447.1"/>
    </source>
</evidence>
<dbReference type="Gene3D" id="3.30.1330.60">
    <property type="entry name" value="OmpA-like domain"/>
    <property type="match status" value="1"/>
</dbReference>
<name>S0DE84_9ZZZZ</name>
<evidence type="ECO:0000259" key="1">
    <source>
        <dbReference type="Pfam" id="PF12984"/>
    </source>
</evidence>
<dbReference type="Pfam" id="PF12984">
    <property type="entry name" value="DUF3868"/>
    <property type="match status" value="1"/>
</dbReference>
<sequence length="388" mass="43017">MKRTIILTITFAAFALAASAQTGKISVSGQRAVVDGDRVSVSFDASVAQRAVRSGHTLVYRPYLTDGRSRWTLPEIVVQSRRARIAQQRHAWISGKQTTYDNPVYARNGERLQYTASASWQPWMDGARLAAEAIDMGCCGSSNDGSVTLAENLTLGERRLRSGAGPVTGSGTETVIVLVDKPANEPKTTGDVLATTESYVLPVSEFDRNFPQVMFDDDREDALRVYFDVNSAVLDPFGHGNAGVMRRLLAAIRKLQTSPDSRVAQIVVAGFASPEGSFDLNDRLAYNRAAALKKYIGENSGVADERIHIYNGAEDWQGLRTMVEDSDMPNRDRVTDIIDLVPIHNPHGESRERALMKLDGGRTYRYMLRNFFPELRKAAYIKVFYENK</sequence>
<accession>S0DE84</accession>
<dbReference type="AlphaFoldDB" id="S0DE84"/>
<protein>
    <recommendedName>
        <fullName evidence="1">DUF3868 domain-containing protein</fullName>
    </recommendedName>
</protein>
<organism evidence="2">
    <name type="scientific">termite gut metagenome</name>
    <dbReference type="NCBI Taxonomy" id="433724"/>
    <lineage>
        <taxon>unclassified sequences</taxon>
        <taxon>metagenomes</taxon>
        <taxon>organismal metagenomes</taxon>
    </lineage>
</organism>
<dbReference type="EMBL" id="HF548303">
    <property type="protein sequence ID" value="CCO21447.1"/>
    <property type="molecule type" value="Genomic_DNA"/>
</dbReference>
<gene>
    <name evidence="2" type="ORF">BN138_635</name>
</gene>